<organism evidence="3">
    <name type="scientific">Manihot esculenta</name>
    <name type="common">Cassava</name>
    <name type="synonym">Jatropha manihot</name>
    <dbReference type="NCBI Taxonomy" id="3983"/>
    <lineage>
        <taxon>Eukaryota</taxon>
        <taxon>Viridiplantae</taxon>
        <taxon>Streptophyta</taxon>
        <taxon>Embryophyta</taxon>
        <taxon>Tracheophyta</taxon>
        <taxon>Spermatophyta</taxon>
        <taxon>Magnoliopsida</taxon>
        <taxon>eudicotyledons</taxon>
        <taxon>Gunneridae</taxon>
        <taxon>Pentapetalae</taxon>
        <taxon>rosids</taxon>
        <taxon>fabids</taxon>
        <taxon>Malpighiales</taxon>
        <taxon>Euphorbiaceae</taxon>
        <taxon>Crotonoideae</taxon>
        <taxon>Manihoteae</taxon>
        <taxon>Manihot</taxon>
    </lineage>
</organism>
<evidence type="ECO:0000313" key="3">
    <source>
        <dbReference type="EMBL" id="OAY43147.1"/>
    </source>
</evidence>
<protein>
    <submittedName>
        <fullName evidence="3">Uncharacterized protein</fullName>
    </submittedName>
</protein>
<name>A0A2C9VDE3_MANES</name>
<keyword evidence="2" id="KW-0732">Signal</keyword>
<evidence type="ECO:0000256" key="2">
    <source>
        <dbReference type="SAM" id="SignalP"/>
    </source>
</evidence>
<feature type="region of interest" description="Disordered" evidence="1">
    <location>
        <begin position="30"/>
        <end position="52"/>
    </location>
</feature>
<evidence type="ECO:0000256" key="1">
    <source>
        <dbReference type="SAM" id="MobiDB-lite"/>
    </source>
</evidence>
<dbReference type="EMBL" id="CM004394">
    <property type="protein sequence ID" value="OAY43147.1"/>
    <property type="molecule type" value="Genomic_DNA"/>
</dbReference>
<dbReference type="AlphaFoldDB" id="A0A2C9VDE3"/>
<sequence length="52" mass="5807">MTQIACIHLLFPSHITWACDPGCKSSDPIRLAQNQRGSGHEEKKLKNLKSCN</sequence>
<feature type="signal peptide" evidence="2">
    <location>
        <begin position="1"/>
        <end position="18"/>
    </location>
</feature>
<reference evidence="3" key="1">
    <citation type="submission" date="2016-02" db="EMBL/GenBank/DDBJ databases">
        <title>WGS assembly of Manihot esculenta.</title>
        <authorList>
            <person name="Bredeson J.V."/>
            <person name="Prochnik S.E."/>
            <person name="Lyons J.B."/>
            <person name="Schmutz J."/>
            <person name="Grimwood J."/>
            <person name="Vrebalov J."/>
            <person name="Bart R.S."/>
            <person name="Amuge T."/>
            <person name="Ferguson M.E."/>
            <person name="Green R."/>
            <person name="Putnam N."/>
            <person name="Stites J."/>
            <person name="Rounsley S."/>
            <person name="Rokhsar D.S."/>
        </authorList>
    </citation>
    <scope>NUCLEOTIDE SEQUENCE [LARGE SCALE GENOMIC DNA]</scope>
    <source>
        <tissue evidence="3">Leaf</tissue>
    </source>
</reference>
<accession>A0A2C9VDE3</accession>
<feature type="chain" id="PRO_5012271286" evidence="2">
    <location>
        <begin position="19"/>
        <end position="52"/>
    </location>
</feature>
<gene>
    <name evidence="3" type="ORF">MANES_08G046000</name>
</gene>
<proteinExistence type="predicted"/>